<evidence type="ECO:0000313" key="1">
    <source>
        <dbReference type="EMBL" id="SKB76469.1"/>
    </source>
</evidence>
<dbReference type="RefSeq" id="WP_079684106.1">
    <property type="nucleotide sequence ID" value="NZ_FUYQ01000022.1"/>
</dbReference>
<accession>A0A1T5DY28</accession>
<protein>
    <recommendedName>
        <fullName evidence="3">TolB-like 6-blade propeller-like</fullName>
    </recommendedName>
</protein>
<sequence>MKLIYYLICLSVICISCKNKIDKSADSNRNILINVGSKIFNMGEYDYPTSGYIRYFTEGDSCFFAQHNRRTNVINVYNYQSGDKIKEIHLPVSLPSNDVYVHNQDTILTCTKSSPAHVFMFLPQTGDVIDILVNIKEESGCVQQFPHFFPDGVTLLNEKFYVTCSRLGEYPDKMKKSTDRPPLLELDFNQKKYQFLSGYPELYVHNNMATLHYWEPLLTSNPLRNELIVAFKASPEIKVISGVDFSEKGINIKSLFADSIPLPFTLKGRDYFSDEDSYYNFAQNSHYDRIMYDPWRRIYYRLVGIGLNDNSLKKDILLQYKKQFSVMILDENLNKLDEAMLEKGYDNFYCFVTPKGLHILRKSKNEDKAVYDIFAYKPQI</sequence>
<dbReference type="AlphaFoldDB" id="A0A1T5DY28"/>
<dbReference type="EMBL" id="FUYQ01000022">
    <property type="protein sequence ID" value="SKB76469.1"/>
    <property type="molecule type" value="Genomic_DNA"/>
</dbReference>
<proteinExistence type="predicted"/>
<name>A0A1T5DY28_9BACT</name>
<dbReference type="Proteomes" id="UP000190852">
    <property type="component" value="Unassembled WGS sequence"/>
</dbReference>
<gene>
    <name evidence="1" type="ORF">SAMN05660349_02687</name>
</gene>
<keyword evidence="2" id="KW-1185">Reference proteome</keyword>
<reference evidence="2" key="1">
    <citation type="submission" date="2017-02" db="EMBL/GenBank/DDBJ databases">
        <authorList>
            <person name="Varghese N."/>
            <person name="Submissions S."/>
        </authorList>
    </citation>
    <scope>NUCLEOTIDE SEQUENCE [LARGE SCALE GENOMIC DNA]</scope>
    <source>
        <strain evidence="2">DSM 24967</strain>
    </source>
</reference>
<dbReference type="InterPro" id="IPR025316">
    <property type="entry name" value="DUF4221"/>
</dbReference>
<organism evidence="1 2">
    <name type="scientific">Parabacteroides chartae</name>
    <dbReference type="NCBI Taxonomy" id="1037355"/>
    <lineage>
        <taxon>Bacteria</taxon>
        <taxon>Pseudomonadati</taxon>
        <taxon>Bacteroidota</taxon>
        <taxon>Bacteroidia</taxon>
        <taxon>Bacteroidales</taxon>
        <taxon>Tannerellaceae</taxon>
        <taxon>Parabacteroides</taxon>
    </lineage>
</organism>
<evidence type="ECO:0000313" key="2">
    <source>
        <dbReference type="Proteomes" id="UP000190852"/>
    </source>
</evidence>
<evidence type="ECO:0008006" key="3">
    <source>
        <dbReference type="Google" id="ProtNLM"/>
    </source>
</evidence>
<dbReference type="Pfam" id="PF13970">
    <property type="entry name" value="DUF4221"/>
    <property type="match status" value="1"/>
</dbReference>